<evidence type="ECO:0000256" key="1">
    <source>
        <dbReference type="SAM" id="SignalP"/>
    </source>
</evidence>
<feature type="chain" id="PRO_5039087495" evidence="1">
    <location>
        <begin position="36"/>
        <end position="280"/>
    </location>
</feature>
<feature type="domain" description="Peptidase C39-like" evidence="2">
    <location>
        <begin position="87"/>
        <end position="228"/>
    </location>
</feature>
<protein>
    <submittedName>
        <fullName evidence="3">C39 family peptidase</fullName>
    </submittedName>
</protein>
<dbReference type="Gene3D" id="3.90.70.10">
    <property type="entry name" value="Cysteine proteinases"/>
    <property type="match status" value="1"/>
</dbReference>
<keyword evidence="1" id="KW-0732">Signal</keyword>
<gene>
    <name evidence="3" type="ORF">H9968_07805</name>
</gene>
<comment type="caution">
    <text evidence="3">The sequence shown here is derived from an EMBL/GenBank/DDBJ whole genome shotgun (WGS) entry which is preliminary data.</text>
</comment>
<dbReference type="Pfam" id="PF13529">
    <property type="entry name" value="Peptidase_C39_2"/>
    <property type="match status" value="1"/>
</dbReference>
<evidence type="ECO:0000313" key="4">
    <source>
        <dbReference type="Proteomes" id="UP000824049"/>
    </source>
</evidence>
<evidence type="ECO:0000259" key="2">
    <source>
        <dbReference type="Pfam" id="PF13529"/>
    </source>
</evidence>
<name>A0A9D2EM92_9FIRM</name>
<proteinExistence type="predicted"/>
<dbReference type="InterPro" id="IPR039564">
    <property type="entry name" value="Peptidase_C39-like"/>
</dbReference>
<sequence length="280" mass="31163">MNKTGLFKIRRNTGNKVIRSLAFALALSLAAPAAAQAKAVTTPEASLPSDSDVGQITVAVNGDKGVRNFTIFGQHKKPWKKDKYLALHGCAVSSLTTVLSGYTKKYRNYTPQKVRDVVEKKVFGTAVWNKNYSKTIMKQMPVSMYGISHVLESVGIDTKYVRTFTNKSARKEIKKHLKTGNVVVIETNNRTQRNGRFSSKTTTRWSRSKHTMVLLGLTDTGKVIVADSSQRKWSGQNQRIKYTTVKEIVKYMIPCTSSVKTHYFSSTANSGGYVLVNPQD</sequence>
<dbReference type="AlphaFoldDB" id="A0A9D2EM92"/>
<evidence type="ECO:0000313" key="3">
    <source>
        <dbReference type="EMBL" id="HIZ39812.1"/>
    </source>
</evidence>
<reference evidence="3" key="2">
    <citation type="submission" date="2021-04" db="EMBL/GenBank/DDBJ databases">
        <authorList>
            <person name="Gilroy R."/>
        </authorList>
    </citation>
    <scope>NUCLEOTIDE SEQUENCE</scope>
    <source>
        <strain evidence="3">CHK179-28034</strain>
    </source>
</reference>
<dbReference type="Proteomes" id="UP000824049">
    <property type="component" value="Unassembled WGS sequence"/>
</dbReference>
<organism evidence="3 4">
    <name type="scientific">Candidatus Anaerobutyricum stercoris</name>
    <dbReference type="NCBI Taxonomy" id="2838457"/>
    <lineage>
        <taxon>Bacteria</taxon>
        <taxon>Bacillati</taxon>
        <taxon>Bacillota</taxon>
        <taxon>Clostridia</taxon>
        <taxon>Lachnospirales</taxon>
        <taxon>Lachnospiraceae</taxon>
        <taxon>Anaerobutyricum</taxon>
    </lineage>
</organism>
<feature type="signal peptide" evidence="1">
    <location>
        <begin position="1"/>
        <end position="35"/>
    </location>
</feature>
<accession>A0A9D2EM92</accession>
<reference evidence="3" key="1">
    <citation type="journal article" date="2021" name="PeerJ">
        <title>Extensive microbial diversity within the chicken gut microbiome revealed by metagenomics and culture.</title>
        <authorList>
            <person name="Gilroy R."/>
            <person name="Ravi A."/>
            <person name="Getino M."/>
            <person name="Pursley I."/>
            <person name="Horton D.L."/>
            <person name="Alikhan N.F."/>
            <person name="Baker D."/>
            <person name="Gharbi K."/>
            <person name="Hall N."/>
            <person name="Watson M."/>
            <person name="Adriaenssens E.M."/>
            <person name="Foster-Nyarko E."/>
            <person name="Jarju S."/>
            <person name="Secka A."/>
            <person name="Antonio M."/>
            <person name="Oren A."/>
            <person name="Chaudhuri R.R."/>
            <person name="La Ragione R."/>
            <person name="Hildebrand F."/>
            <person name="Pallen M.J."/>
        </authorList>
    </citation>
    <scope>NUCLEOTIDE SEQUENCE</scope>
    <source>
        <strain evidence="3">CHK179-28034</strain>
    </source>
</reference>
<dbReference type="EMBL" id="DXBR01000070">
    <property type="protein sequence ID" value="HIZ39812.1"/>
    <property type="molecule type" value="Genomic_DNA"/>
</dbReference>